<sequence length="75" mass="8144">MCPCLPLESGCSSFIAQPSNKRPNQTGVSELLPDELIVLIGKSIDTPASNNRRSLALFPAGFPNVIRPLHYQAHD</sequence>
<dbReference type="EMBL" id="MRCU01000001">
    <property type="protein sequence ID" value="RKK29618.1"/>
    <property type="molecule type" value="Genomic_DNA"/>
</dbReference>
<name>A0A3L6P6Z9_FUSOX</name>
<reference evidence="1" key="1">
    <citation type="journal article" date="2018" name="Sci. Rep.">
        <title>Characterisation of pathogen-specific regions and novel effector candidates in Fusarium oxysporum f. sp. cepae.</title>
        <authorList>
            <person name="Armitage A.D."/>
            <person name="Taylor A."/>
            <person name="Sobczyk M.K."/>
            <person name="Baxter L."/>
            <person name="Greenfield B.P."/>
            <person name="Bates H.J."/>
            <person name="Wilson F."/>
            <person name="Jackson A.C."/>
            <person name="Ott S."/>
            <person name="Harrison R.J."/>
            <person name="Clarkson J.P."/>
        </authorList>
    </citation>
    <scope>NUCLEOTIDE SEQUENCE [LARGE SCALE GENOMIC DNA]</scope>
    <source>
        <strain evidence="1">FoC_Fus2</strain>
    </source>
</reference>
<comment type="caution">
    <text evidence="1">The sequence shown here is derived from an EMBL/GenBank/DDBJ whole genome shotgun (WGS) entry which is preliminary data.</text>
</comment>
<dbReference type="Proteomes" id="UP000270866">
    <property type="component" value="Chromosome 1"/>
</dbReference>
<proteinExistence type="predicted"/>
<accession>A0A3L6P6Z9</accession>
<dbReference type="AlphaFoldDB" id="A0A3L6P6Z9"/>
<evidence type="ECO:0000313" key="1">
    <source>
        <dbReference type="EMBL" id="RKK29618.1"/>
    </source>
</evidence>
<protein>
    <submittedName>
        <fullName evidence="1">Uncharacterized protein</fullName>
    </submittedName>
</protein>
<organism evidence="1">
    <name type="scientific">Fusarium oxysporum f. sp. cepae</name>
    <dbReference type="NCBI Taxonomy" id="396571"/>
    <lineage>
        <taxon>Eukaryota</taxon>
        <taxon>Fungi</taxon>
        <taxon>Dikarya</taxon>
        <taxon>Ascomycota</taxon>
        <taxon>Pezizomycotina</taxon>
        <taxon>Sordariomycetes</taxon>
        <taxon>Hypocreomycetidae</taxon>
        <taxon>Hypocreales</taxon>
        <taxon>Nectriaceae</taxon>
        <taxon>Fusarium</taxon>
        <taxon>Fusarium oxysporum species complex</taxon>
    </lineage>
</organism>
<gene>
    <name evidence="1" type="ORF">BFJ65_g1534</name>
</gene>